<evidence type="ECO:0000259" key="3">
    <source>
        <dbReference type="Pfam" id="PF01103"/>
    </source>
</evidence>
<dbReference type="GO" id="GO:0019867">
    <property type="term" value="C:outer membrane"/>
    <property type="evidence" value="ECO:0007669"/>
    <property type="project" value="InterPro"/>
</dbReference>
<evidence type="ECO:0000256" key="1">
    <source>
        <dbReference type="ARBA" id="ARBA00004370"/>
    </source>
</evidence>
<dbReference type="OrthoDB" id="9803054at2"/>
<comment type="subcellular location">
    <subcellularLocation>
        <location evidence="1">Membrane</location>
    </subcellularLocation>
</comment>
<dbReference type="Gene3D" id="2.40.160.50">
    <property type="entry name" value="membrane protein fhac: a member of the omp85/tpsb transporter family"/>
    <property type="match status" value="1"/>
</dbReference>
<feature type="domain" description="Bacterial surface antigen (D15)" evidence="3">
    <location>
        <begin position="149"/>
        <end position="442"/>
    </location>
</feature>
<dbReference type="HOGENOM" id="CLU_731324_0_0_5"/>
<gene>
    <name evidence="4" type="ORF">P73_4137</name>
</gene>
<dbReference type="InterPro" id="IPR000184">
    <property type="entry name" value="Bac_surfAg_D15"/>
</dbReference>
<evidence type="ECO:0000313" key="4">
    <source>
        <dbReference type="EMBL" id="AJE48852.1"/>
    </source>
</evidence>
<reference evidence="4 5" key="1">
    <citation type="journal article" date="2014" name="Int. J. Syst. Evol. Microbiol.">
        <title>Celeribacter indicus sp. nov., a polycyclic aromatic hydrocarbon-degrading bacterium from deep-sea sediment and reclassification of Huaishuia halophila as Celeribacter halophilus comb. nov.</title>
        <authorList>
            <person name="Lai Q."/>
            <person name="Cao J."/>
            <person name="Yuan J."/>
            <person name="Li F."/>
            <person name="Shao Z."/>
        </authorList>
    </citation>
    <scope>NUCLEOTIDE SEQUENCE [LARGE SCALE GENOMIC DNA]</scope>
    <source>
        <strain evidence="4">P73</strain>
    </source>
</reference>
<dbReference type="KEGG" id="cid:P73_4137"/>
<proteinExistence type="predicted"/>
<name>A0A0B5E952_9RHOB</name>
<organism evidence="4 5">
    <name type="scientific">Celeribacter indicus</name>
    <dbReference type="NCBI Taxonomy" id="1208324"/>
    <lineage>
        <taxon>Bacteria</taxon>
        <taxon>Pseudomonadati</taxon>
        <taxon>Pseudomonadota</taxon>
        <taxon>Alphaproteobacteria</taxon>
        <taxon>Rhodobacterales</taxon>
        <taxon>Roseobacteraceae</taxon>
        <taxon>Celeribacter</taxon>
    </lineage>
</organism>
<dbReference type="Proteomes" id="UP000031521">
    <property type="component" value="Chromosome"/>
</dbReference>
<dbReference type="RefSeq" id="WP_052453489.1">
    <property type="nucleotide sequence ID" value="NZ_CP004393.1"/>
</dbReference>
<protein>
    <submittedName>
        <fullName evidence="4">Outer membrane assembly factor</fullName>
    </submittedName>
</protein>
<evidence type="ECO:0000256" key="2">
    <source>
        <dbReference type="ARBA" id="ARBA00023136"/>
    </source>
</evidence>
<keyword evidence="2" id="KW-0472">Membrane</keyword>
<dbReference type="Pfam" id="PF01103">
    <property type="entry name" value="Omp85"/>
    <property type="match status" value="1"/>
</dbReference>
<dbReference type="STRING" id="1208324.P73_4137"/>
<dbReference type="AlphaFoldDB" id="A0A0B5E952"/>
<accession>A0A0B5E952</accession>
<sequence length="446" mass="49139">MLPHISRPHRVRSGNAGTRLRRTALFLTCLCLAQGAASQAALRSYSAVEVRGAEFIPEDDIRMTCGAQAGVPYLDLELRAIEECLMSTGVFETVALSAEGDVLVISVKELNTRPGRIEASLAYASEDGLIASLFFERYNLFPGTYGSLKLDYNPEVKRATSRFYRAEFRENLDLGLDLGYGELSFDDLSYTHENKQIEAYLVWTPRENLRLTGGIGYRDHSQTGIEADASPLIAREEISGLDAPFLHLGVAHASFSETEDRWHAVGYSVSFDQYFWNLGTEDEIFDSRLETRSYVPLGDRWRMLISVSAGTVDGAGDNDTRAVDRFFPAADRFRGFAPRGVGPRDGDDPLGGNTFAVSSFEVQRRFDDVFNAPLVAGAFVDTGASWGLDDTLGGTVDDRRYRRTSVGLSVSFDVGSAPVSLYVAEPVEQEDGDDEQIFGLSVRTAF</sequence>
<dbReference type="Gene3D" id="3.10.20.310">
    <property type="entry name" value="membrane protein fhac"/>
    <property type="match status" value="1"/>
</dbReference>
<keyword evidence="5" id="KW-1185">Reference proteome</keyword>
<evidence type="ECO:0000313" key="5">
    <source>
        <dbReference type="Proteomes" id="UP000031521"/>
    </source>
</evidence>
<dbReference type="EMBL" id="CP004393">
    <property type="protein sequence ID" value="AJE48852.1"/>
    <property type="molecule type" value="Genomic_DNA"/>
</dbReference>